<dbReference type="Proteomes" id="UP000541558">
    <property type="component" value="Unassembled WGS sequence"/>
</dbReference>
<protein>
    <recommendedName>
        <fullName evidence="11">ER lumen protein-retaining receptor</fullName>
    </recommendedName>
</protein>
<keyword evidence="8 11" id="KW-1133">Transmembrane helix</keyword>
<evidence type="ECO:0000256" key="11">
    <source>
        <dbReference type="RuleBase" id="RU000634"/>
    </source>
</evidence>
<dbReference type="OrthoDB" id="7694678at2759"/>
<gene>
    <name evidence="12" type="ORF">D9611_003728</name>
</gene>
<comment type="subcellular location">
    <subcellularLocation>
        <location evidence="1 11">Endoplasmic reticulum membrane</location>
        <topology evidence="1 11">Multi-pass membrane protein</topology>
    </subcellularLocation>
</comment>
<dbReference type="Pfam" id="PF00810">
    <property type="entry name" value="ER_lumen_recept"/>
    <property type="match status" value="1"/>
</dbReference>
<feature type="transmembrane region" description="Helical" evidence="11">
    <location>
        <begin position="182"/>
        <end position="198"/>
    </location>
</feature>
<dbReference type="EMBL" id="JAACJK010000219">
    <property type="protein sequence ID" value="KAF5317416.1"/>
    <property type="molecule type" value="Genomic_DNA"/>
</dbReference>
<evidence type="ECO:0000256" key="4">
    <source>
        <dbReference type="ARBA" id="ARBA00022692"/>
    </source>
</evidence>
<evidence type="ECO:0000256" key="9">
    <source>
        <dbReference type="ARBA" id="ARBA00023136"/>
    </source>
</evidence>
<dbReference type="GO" id="GO:0006621">
    <property type="term" value="P:protein retention in ER lumen"/>
    <property type="evidence" value="ECO:0007669"/>
    <property type="project" value="InterPro"/>
</dbReference>
<dbReference type="GO" id="GO:0016192">
    <property type="term" value="P:vesicle-mediated transport"/>
    <property type="evidence" value="ECO:0007669"/>
    <property type="project" value="UniProtKB-KW"/>
</dbReference>
<feature type="transmembrane region" description="Helical" evidence="11">
    <location>
        <begin position="140"/>
        <end position="161"/>
    </location>
</feature>
<keyword evidence="7 11" id="KW-0653">Protein transport</keyword>
<accession>A0A8H5B6Y3</accession>
<reference evidence="12 13" key="1">
    <citation type="journal article" date="2020" name="ISME J.">
        <title>Uncovering the hidden diversity of litter-decomposition mechanisms in mushroom-forming fungi.</title>
        <authorList>
            <person name="Floudas D."/>
            <person name="Bentzer J."/>
            <person name="Ahren D."/>
            <person name="Johansson T."/>
            <person name="Persson P."/>
            <person name="Tunlid A."/>
        </authorList>
    </citation>
    <scope>NUCLEOTIDE SEQUENCE [LARGE SCALE GENOMIC DNA]</scope>
    <source>
        <strain evidence="12 13">CBS 175.51</strain>
    </source>
</reference>
<evidence type="ECO:0000256" key="6">
    <source>
        <dbReference type="ARBA" id="ARBA00022892"/>
    </source>
</evidence>
<feature type="transmembrane region" description="Helical" evidence="11">
    <location>
        <begin position="82"/>
        <end position="105"/>
    </location>
</feature>
<evidence type="ECO:0000256" key="2">
    <source>
        <dbReference type="ARBA" id="ARBA00010120"/>
    </source>
</evidence>
<keyword evidence="3 11" id="KW-0813">Transport</keyword>
<dbReference type="PROSITE" id="PS00952">
    <property type="entry name" value="ER_LUMEN_RECEPTOR_2"/>
    <property type="match status" value="1"/>
</dbReference>
<evidence type="ECO:0000256" key="7">
    <source>
        <dbReference type="ARBA" id="ARBA00022927"/>
    </source>
</evidence>
<keyword evidence="6" id="KW-0931">ER-Golgi transport</keyword>
<dbReference type="GO" id="GO:0015031">
    <property type="term" value="P:protein transport"/>
    <property type="evidence" value="ECO:0007669"/>
    <property type="project" value="UniProtKB-KW"/>
</dbReference>
<evidence type="ECO:0000313" key="12">
    <source>
        <dbReference type="EMBL" id="KAF5317416.1"/>
    </source>
</evidence>
<keyword evidence="4 11" id="KW-0812">Transmembrane</keyword>
<dbReference type="GO" id="GO:0046923">
    <property type="term" value="F:ER retention sequence binding"/>
    <property type="evidence" value="ECO:0007669"/>
    <property type="project" value="InterPro"/>
</dbReference>
<evidence type="ECO:0000256" key="5">
    <source>
        <dbReference type="ARBA" id="ARBA00022824"/>
    </source>
</evidence>
<keyword evidence="10 11" id="KW-0675">Receptor</keyword>
<evidence type="ECO:0000313" key="13">
    <source>
        <dbReference type="Proteomes" id="UP000541558"/>
    </source>
</evidence>
<comment type="similarity">
    <text evidence="2 11">Belongs to the ERD2 family.</text>
</comment>
<dbReference type="InterPro" id="IPR000133">
    <property type="entry name" value="ER_ret_rcpt"/>
</dbReference>
<dbReference type="PRINTS" id="PR00660">
    <property type="entry name" value="ERLUMENR"/>
</dbReference>
<keyword evidence="9 11" id="KW-0472">Membrane</keyword>
<dbReference type="AlphaFoldDB" id="A0A8H5B6Y3"/>
<keyword evidence="5 11" id="KW-0256">Endoplasmic reticulum</keyword>
<feature type="transmembrane region" description="Helical" evidence="11">
    <location>
        <begin position="204"/>
        <end position="223"/>
    </location>
</feature>
<sequence>MVVVEEQAAWSDEKGAGDDAAKPMAVWEPICHPKGGRSNTSTVHQEKRFSRSSTSVCSSRHESLQIVRYVYPGSLALRPGTLAYGGCIACGVGDISHLVSIFILVHKIHSTKSCRGLSFKTQAIYFGVFIARYLDLFFRYVSLYNSLMKVFFIASSGYILYLMHYKYRPTHDPAIDTFKVEYLVGPCFVLGLIFNYQFKFSEVLWSFSIFLESVAILPQLFLLQRTGEAETITTHYLAALGAYRALYIPNWIYRYFREGVVDPIAVTAGIVQTGLYLDFFYVYFTKVMQGEKFELPA</sequence>
<feature type="transmembrane region" description="Helical" evidence="11">
    <location>
        <begin position="264"/>
        <end position="284"/>
    </location>
</feature>
<evidence type="ECO:0000256" key="1">
    <source>
        <dbReference type="ARBA" id="ARBA00004477"/>
    </source>
</evidence>
<organism evidence="12 13">
    <name type="scientific">Ephemerocybe angulata</name>
    <dbReference type="NCBI Taxonomy" id="980116"/>
    <lineage>
        <taxon>Eukaryota</taxon>
        <taxon>Fungi</taxon>
        <taxon>Dikarya</taxon>
        <taxon>Basidiomycota</taxon>
        <taxon>Agaricomycotina</taxon>
        <taxon>Agaricomycetes</taxon>
        <taxon>Agaricomycetidae</taxon>
        <taxon>Agaricales</taxon>
        <taxon>Agaricineae</taxon>
        <taxon>Psathyrellaceae</taxon>
        <taxon>Ephemerocybe</taxon>
    </lineage>
</organism>
<keyword evidence="13" id="KW-1185">Reference proteome</keyword>
<name>A0A8H5B6Y3_9AGAR</name>
<evidence type="ECO:0000256" key="10">
    <source>
        <dbReference type="ARBA" id="ARBA00023170"/>
    </source>
</evidence>
<evidence type="ECO:0000256" key="3">
    <source>
        <dbReference type="ARBA" id="ARBA00022448"/>
    </source>
</evidence>
<evidence type="ECO:0000256" key="8">
    <source>
        <dbReference type="ARBA" id="ARBA00022989"/>
    </source>
</evidence>
<dbReference type="GO" id="GO:0005789">
    <property type="term" value="C:endoplasmic reticulum membrane"/>
    <property type="evidence" value="ECO:0007669"/>
    <property type="project" value="UniProtKB-SubCell"/>
</dbReference>
<dbReference type="PANTHER" id="PTHR10585">
    <property type="entry name" value="ER LUMEN PROTEIN RETAINING RECEPTOR"/>
    <property type="match status" value="1"/>
</dbReference>
<comment type="caution">
    <text evidence="11">Lacks conserved residue(s) required for the propagation of feature annotation.</text>
</comment>
<proteinExistence type="inferred from homology"/>
<comment type="caution">
    <text evidence="12">The sequence shown here is derived from an EMBL/GenBank/DDBJ whole genome shotgun (WGS) entry which is preliminary data.</text>
</comment>